<dbReference type="PANTHER" id="PTHR30212">
    <property type="entry name" value="PROTEIN YIIM"/>
    <property type="match status" value="1"/>
</dbReference>
<keyword evidence="3" id="KW-1185">Reference proteome</keyword>
<dbReference type="Gene3D" id="2.40.33.20">
    <property type="entry name" value="PK beta-barrel domain-like"/>
    <property type="match status" value="1"/>
</dbReference>
<proteinExistence type="predicted"/>
<dbReference type="SUPFAM" id="SSF50800">
    <property type="entry name" value="PK beta-barrel domain-like"/>
    <property type="match status" value="1"/>
</dbReference>
<sequence>MGSILAVCRVHQLLPDPGSVGTTAIDKRPVVGRVKARMLGLYADVQADRVHHGGPDQAVYAYAQEDAEHWAHELGREISPGLFGENLRTAGVDVSTAVVGERWRVGSAVLEVTQPRTPCSTFQRRMGEERWVRRFTAANRTGAYLRVAEAGDIGAGDTVDVVHVPEHGVRIADWFAATYSAARGAVPQDGELGDPDRTGLAGLARRLLAAEAAGECRLGEEMRGRCRTAVASLAPAG</sequence>
<dbReference type="InterPro" id="IPR011037">
    <property type="entry name" value="Pyrv_Knase-like_insert_dom_sf"/>
</dbReference>
<dbReference type="EMBL" id="JAFMPK010000043">
    <property type="protein sequence ID" value="MBO0609515.1"/>
    <property type="molecule type" value="Genomic_DNA"/>
</dbReference>
<dbReference type="Pfam" id="PF03473">
    <property type="entry name" value="MOSC"/>
    <property type="match status" value="1"/>
</dbReference>
<comment type="caution">
    <text evidence="2">The sequence shown here is derived from an EMBL/GenBank/DDBJ whole genome shotgun (WGS) entry which is preliminary data.</text>
</comment>
<dbReference type="InterPro" id="IPR005302">
    <property type="entry name" value="MoCF_Sase_C"/>
</dbReference>
<reference evidence="3" key="2">
    <citation type="submission" date="2023-07" db="EMBL/GenBank/DDBJ databases">
        <title>Myceligenerans salitolerans sp. nov., a halotolerant actinomycete isolated from a salt lake in Xinjiang, China.</title>
        <authorList>
            <person name="Guan T."/>
        </authorList>
    </citation>
    <scope>NUCLEOTIDE SEQUENCE [LARGE SCALE GENOMIC DNA]</scope>
    <source>
        <strain evidence="3">XHU 5031</strain>
    </source>
</reference>
<accession>A0ABS3I991</accession>
<feature type="domain" description="MOSC" evidence="1">
    <location>
        <begin position="28"/>
        <end position="162"/>
    </location>
</feature>
<dbReference type="RefSeq" id="WP_207275467.1">
    <property type="nucleotide sequence ID" value="NZ_JAFMPK010000043.1"/>
</dbReference>
<evidence type="ECO:0000313" key="2">
    <source>
        <dbReference type="EMBL" id="MBO0609515.1"/>
    </source>
</evidence>
<dbReference type="InterPro" id="IPR052353">
    <property type="entry name" value="Benzoxazolinone_Detox_Enz"/>
</dbReference>
<evidence type="ECO:0000313" key="3">
    <source>
        <dbReference type="Proteomes" id="UP000664617"/>
    </source>
</evidence>
<name>A0ABS3I991_9MICO</name>
<protein>
    <submittedName>
        <fullName evidence="2">MOSC domain-containing protein</fullName>
    </submittedName>
</protein>
<dbReference type="PANTHER" id="PTHR30212:SF2">
    <property type="entry name" value="PROTEIN YIIM"/>
    <property type="match status" value="1"/>
</dbReference>
<evidence type="ECO:0000259" key="1">
    <source>
        <dbReference type="PROSITE" id="PS51340"/>
    </source>
</evidence>
<organism evidence="2 3">
    <name type="scientific">Myceligenerans salitolerans</name>
    <dbReference type="NCBI Taxonomy" id="1230528"/>
    <lineage>
        <taxon>Bacteria</taxon>
        <taxon>Bacillati</taxon>
        <taxon>Actinomycetota</taxon>
        <taxon>Actinomycetes</taxon>
        <taxon>Micrococcales</taxon>
        <taxon>Promicromonosporaceae</taxon>
        <taxon>Myceligenerans</taxon>
    </lineage>
</organism>
<dbReference type="Proteomes" id="UP000664617">
    <property type="component" value="Unassembled WGS sequence"/>
</dbReference>
<reference evidence="2 3" key="1">
    <citation type="submission" date="2021-03" db="EMBL/GenBank/DDBJ databases">
        <authorList>
            <person name="Xin L."/>
        </authorList>
    </citation>
    <scope>NUCLEOTIDE SEQUENCE [LARGE SCALE GENOMIC DNA]</scope>
    <source>
        <strain evidence="2 3">XHU 5031</strain>
    </source>
</reference>
<gene>
    <name evidence="2" type="ORF">J0911_10785</name>
</gene>
<dbReference type="PROSITE" id="PS51340">
    <property type="entry name" value="MOSC"/>
    <property type="match status" value="1"/>
</dbReference>